<organism evidence="11 12">
    <name type="scientific">Cohnella cellulosilytica</name>
    <dbReference type="NCBI Taxonomy" id="986710"/>
    <lineage>
        <taxon>Bacteria</taxon>
        <taxon>Bacillati</taxon>
        <taxon>Bacillota</taxon>
        <taxon>Bacilli</taxon>
        <taxon>Bacillales</taxon>
        <taxon>Paenibacillaceae</taxon>
        <taxon>Cohnella</taxon>
    </lineage>
</organism>
<reference evidence="12" key="1">
    <citation type="journal article" date="2019" name="Int. J. Syst. Evol. Microbiol.">
        <title>The Global Catalogue of Microorganisms (GCM) 10K type strain sequencing project: providing services to taxonomists for standard genome sequencing and annotation.</title>
        <authorList>
            <consortium name="The Broad Institute Genomics Platform"/>
            <consortium name="The Broad Institute Genome Sequencing Center for Infectious Disease"/>
            <person name="Wu L."/>
            <person name="Ma J."/>
        </authorList>
    </citation>
    <scope>NUCLEOTIDE SEQUENCE [LARGE SCALE GENOMIC DNA]</scope>
    <source>
        <strain evidence="12">KCTC 12907</strain>
    </source>
</reference>
<feature type="domain" description="Response regulatory" evidence="10">
    <location>
        <begin position="3"/>
        <end position="120"/>
    </location>
</feature>
<dbReference type="Pfam" id="PF12833">
    <property type="entry name" value="HTH_18"/>
    <property type="match status" value="1"/>
</dbReference>
<dbReference type="PROSITE" id="PS01124">
    <property type="entry name" value="HTH_ARAC_FAMILY_2"/>
    <property type="match status" value="1"/>
</dbReference>
<accession>A0ABW2FEI0</accession>
<keyword evidence="6" id="KW-0238">DNA-binding</keyword>
<evidence type="ECO:0000313" key="11">
    <source>
        <dbReference type="EMBL" id="MFC7150404.1"/>
    </source>
</evidence>
<dbReference type="InterPro" id="IPR051552">
    <property type="entry name" value="HptR"/>
</dbReference>
<dbReference type="RefSeq" id="WP_378045640.1">
    <property type="nucleotide sequence ID" value="NZ_JBHMDN010000008.1"/>
</dbReference>
<dbReference type="SMART" id="SM00448">
    <property type="entry name" value="REC"/>
    <property type="match status" value="1"/>
</dbReference>
<dbReference type="InterPro" id="IPR001789">
    <property type="entry name" value="Sig_transdc_resp-reg_receiver"/>
</dbReference>
<protein>
    <submittedName>
        <fullName evidence="11">Response regulator</fullName>
    </submittedName>
</protein>
<evidence type="ECO:0000256" key="7">
    <source>
        <dbReference type="ARBA" id="ARBA00023163"/>
    </source>
</evidence>
<evidence type="ECO:0000256" key="5">
    <source>
        <dbReference type="ARBA" id="ARBA00023015"/>
    </source>
</evidence>
<feature type="domain" description="HTH araC/xylS-type" evidence="9">
    <location>
        <begin position="447"/>
        <end position="544"/>
    </location>
</feature>
<keyword evidence="3 8" id="KW-0597">Phosphoprotein</keyword>
<dbReference type="Pfam" id="PF00072">
    <property type="entry name" value="Response_reg"/>
    <property type="match status" value="1"/>
</dbReference>
<evidence type="ECO:0000256" key="3">
    <source>
        <dbReference type="ARBA" id="ARBA00022553"/>
    </source>
</evidence>
<dbReference type="PANTHER" id="PTHR42713">
    <property type="entry name" value="HISTIDINE KINASE-RELATED"/>
    <property type="match status" value="1"/>
</dbReference>
<dbReference type="SUPFAM" id="SSF52172">
    <property type="entry name" value="CheY-like"/>
    <property type="match status" value="1"/>
</dbReference>
<keyword evidence="5" id="KW-0805">Transcription regulation</keyword>
<gene>
    <name evidence="11" type="ORF">ACFQMJ_17885</name>
</gene>
<dbReference type="PANTHER" id="PTHR42713:SF3">
    <property type="entry name" value="TRANSCRIPTIONAL REGULATORY PROTEIN HPTR"/>
    <property type="match status" value="1"/>
</dbReference>
<keyword evidence="12" id="KW-1185">Reference proteome</keyword>
<dbReference type="PROSITE" id="PS50110">
    <property type="entry name" value="RESPONSE_REGULATORY"/>
    <property type="match status" value="1"/>
</dbReference>
<dbReference type="InterPro" id="IPR009057">
    <property type="entry name" value="Homeodomain-like_sf"/>
</dbReference>
<dbReference type="Gene3D" id="3.40.50.2300">
    <property type="match status" value="1"/>
</dbReference>
<keyword evidence="4" id="KW-0902">Two-component regulatory system</keyword>
<dbReference type="Gene3D" id="1.10.10.60">
    <property type="entry name" value="Homeodomain-like"/>
    <property type="match status" value="2"/>
</dbReference>
<keyword evidence="2" id="KW-0963">Cytoplasm</keyword>
<dbReference type="CDD" id="cd17536">
    <property type="entry name" value="REC_YesN-like"/>
    <property type="match status" value="1"/>
</dbReference>
<evidence type="ECO:0000256" key="8">
    <source>
        <dbReference type="PROSITE-ProRule" id="PRU00169"/>
    </source>
</evidence>
<dbReference type="EMBL" id="JBHTAI010000010">
    <property type="protein sequence ID" value="MFC7150404.1"/>
    <property type="molecule type" value="Genomic_DNA"/>
</dbReference>
<evidence type="ECO:0000256" key="4">
    <source>
        <dbReference type="ARBA" id="ARBA00023012"/>
    </source>
</evidence>
<dbReference type="InterPro" id="IPR018060">
    <property type="entry name" value="HTH_AraC"/>
</dbReference>
<dbReference type="SMART" id="SM00342">
    <property type="entry name" value="HTH_ARAC"/>
    <property type="match status" value="1"/>
</dbReference>
<dbReference type="PROSITE" id="PS00041">
    <property type="entry name" value="HTH_ARAC_FAMILY_1"/>
    <property type="match status" value="1"/>
</dbReference>
<dbReference type="InterPro" id="IPR011006">
    <property type="entry name" value="CheY-like_superfamily"/>
</dbReference>
<feature type="modified residue" description="4-aspartylphosphate" evidence="8">
    <location>
        <position position="55"/>
    </location>
</feature>
<dbReference type="SUPFAM" id="SSF46689">
    <property type="entry name" value="Homeodomain-like"/>
    <property type="match status" value="2"/>
</dbReference>
<comment type="caution">
    <text evidence="11">The sequence shown here is derived from an EMBL/GenBank/DDBJ whole genome shotgun (WGS) entry which is preliminary data.</text>
</comment>
<evidence type="ECO:0000259" key="9">
    <source>
        <dbReference type="PROSITE" id="PS01124"/>
    </source>
</evidence>
<evidence type="ECO:0000313" key="12">
    <source>
        <dbReference type="Proteomes" id="UP001596378"/>
    </source>
</evidence>
<name>A0ABW2FEI0_9BACL</name>
<evidence type="ECO:0000259" key="10">
    <source>
        <dbReference type="PROSITE" id="PS50110"/>
    </source>
</evidence>
<comment type="subcellular location">
    <subcellularLocation>
        <location evidence="1">Cytoplasm</location>
    </subcellularLocation>
</comment>
<proteinExistence type="predicted"/>
<evidence type="ECO:0000256" key="6">
    <source>
        <dbReference type="ARBA" id="ARBA00023125"/>
    </source>
</evidence>
<evidence type="ECO:0000256" key="2">
    <source>
        <dbReference type="ARBA" id="ARBA00022490"/>
    </source>
</evidence>
<dbReference type="PRINTS" id="PR00032">
    <property type="entry name" value="HTHARAC"/>
</dbReference>
<sequence>MNTILLVDDDRYVIDGLLKHVPWDEMGIRIVGTAADGVQALELFRECKPDIVITDIYMPEMDGFQLTKAIHEIDPAFPVVILSGYDDYANARKAVTEGVHHFLLKPPSISEIEFVVREVVQQLNDSKERDELLASYVRQQDIVQRSMREMFFRDLLSTRYRRDELPWQRISFMGLPAETTVQVLTLSLIRTEGRTRTEERDWQLLRFGTGNIIREVLDKRLEEHPWLSAEIIEYTDTDFVIVFLVSPSSGETSRPLILEASTAIVDSVLQFMKISMLGGLGTARDGYAHIIDSFLESQSAIETAEMNDWNRIYPYREKSPAEEERMMPLDTIRKLHDAIFQKQLQDASDLWQQLKSDPALFSSSLPALKGVCSGVISAWRTSAWTMASAAPAVEETSEYGLEETLVALNRCSSARQLVDWMDEQILRTIAQIRESLQGKKSHALIDRVISDYIEKCYHMNITLEEIAASIHVNRNYLSQLFKKITGEPFVTYFNKYRIEKAKELLVTGKYMVYEISEMVGFQNSTYFSQVFKSITGVSPSEYKR</sequence>
<dbReference type="Proteomes" id="UP001596378">
    <property type="component" value="Unassembled WGS sequence"/>
</dbReference>
<evidence type="ECO:0000256" key="1">
    <source>
        <dbReference type="ARBA" id="ARBA00004496"/>
    </source>
</evidence>
<dbReference type="InterPro" id="IPR018062">
    <property type="entry name" value="HTH_AraC-typ_CS"/>
</dbReference>
<keyword evidence="7" id="KW-0804">Transcription</keyword>
<dbReference type="InterPro" id="IPR020449">
    <property type="entry name" value="Tscrpt_reg_AraC-type_HTH"/>
</dbReference>